<dbReference type="PRINTS" id="PR00778">
    <property type="entry name" value="HTHARSR"/>
</dbReference>
<reference evidence="6 7" key="1">
    <citation type="journal article" date="2012" name="Science">
        <title>Ecological populations of bacteria act as socially cohesive units of antibiotic production and resistance.</title>
        <authorList>
            <person name="Cordero O.X."/>
            <person name="Wildschutte H."/>
            <person name="Kirkup B."/>
            <person name="Proehl S."/>
            <person name="Ngo L."/>
            <person name="Hussain F."/>
            <person name="Le Roux F."/>
            <person name="Mincer T."/>
            <person name="Polz M.F."/>
        </authorList>
    </citation>
    <scope>NUCLEOTIDE SEQUENCE [LARGE SCALE GENOMIC DNA]</scope>
    <source>
        <strain evidence="6 7">FF-238</strain>
    </source>
</reference>
<dbReference type="NCBIfam" id="NF033788">
    <property type="entry name" value="HTH_metalloreg"/>
    <property type="match status" value="1"/>
</dbReference>
<keyword evidence="2" id="KW-0805">Transcription regulation</keyword>
<dbReference type="EMBL" id="AJYW02000300">
    <property type="protein sequence ID" value="OEE70831.1"/>
    <property type="molecule type" value="Genomic_DNA"/>
</dbReference>
<keyword evidence="7" id="KW-1185">Reference proteome</keyword>
<dbReference type="AlphaFoldDB" id="A0A1E5CMJ3"/>
<dbReference type="Pfam" id="PF01022">
    <property type="entry name" value="HTH_5"/>
    <property type="match status" value="1"/>
</dbReference>
<evidence type="ECO:0000313" key="7">
    <source>
        <dbReference type="Proteomes" id="UP000094165"/>
    </source>
</evidence>
<dbReference type="FunFam" id="1.10.10.10:FF:000279">
    <property type="entry name" value="Transcriptional regulator, ArsR family"/>
    <property type="match status" value="1"/>
</dbReference>
<proteinExistence type="predicted"/>
<keyword evidence="4" id="KW-0804">Transcription</keyword>
<name>A0A1E5CMJ3_9VIBR</name>
<dbReference type="SUPFAM" id="SSF46785">
    <property type="entry name" value="Winged helix' DNA-binding domain"/>
    <property type="match status" value="1"/>
</dbReference>
<evidence type="ECO:0000256" key="4">
    <source>
        <dbReference type="ARBA" id="ARBA00023163"/>
    </source>
</evidence>
<keyword evidence="1" id="KW-0059">Arsenical resistance</keyword>
<dbReference type="NCBIfam" id="NF007528">
    <property type="entry name" value="PRK10141.1"/>
    <property type="match status" value="1"/>
</dbReference>
<evidence type="ECO:0000256" key="1">
    <source>
        <dbReference type="ARBA" id="ARBA00022849"/>
    </source>
</evidence>
<feature type="domain" description="HTH arsR-type" evidence="5">
    <location>
        <begin position="1"/>
        <end position="89"/>
    </location>
</feature>
<evidence type="ECO:0000256" key="3">
    <source>
        <dbReference type="ARBA" id="ARBA00023125"/>
    </source>
</evidence>
<evidence type="ECO:0000313" key="6">
    <source>
        <dbReference type="EMBL" id="OEE70831.1"/>
    </source>
</evidence>
<gene>
    <name evidence="6" type="ORF">A130_08410</name>
</gene>
<dbReference type="InterPro" id="IPR036390">
    <property type="entry name" value="WH_DNA-bd_sf"/>
</dbReference>
<evidence type="ECO:0000256" key="2">
    <source>
        <dbReference type="ARBA" id="ARBA00023015"/>
    </source>
</evidence>
<evidence type="ECO:0000259" key="5">
    <source>
        <dbReference type="PROSITE" id="PS50987"/>
    </source>
</evidence>
<keyword evidence="3" id="KW-0238">DNA-binding</keyword>
<dbReference type="SMART" id="SM00418">
    <property type="entry name" value="HTH_ARSR"/>
    <property type="match status" value="1"/>
</dbReference>
<dbReference type="GO" id="GO:0046685">
    <property type="term" value="P:response to arsenic-containing substance"/>
    <property type="evidence" value="ECO:0007669"/>
    <property type="project" value="UniProtKB-KW"/>
</dbReference>
<dbReference type="InterPro" id="IPR051081">
    <property type="entry name" value="HTH_MetalResp_TranReg"/>
</dbReference>
<sequence length="111" mass="12820">MLPHQFFKMLADETRMRCLLIIAREGSLCVCELTQALGESQPKVSRHLAQLRQSGVLVDERKGQWVYYQVSSDLPGWMRKVITSLKESNCLQQQYLTDSERLKSMSDRPCV</sequence>
<dbReference type="PANTHER" id="PTHR33154">
    <property type="entry name" value="TRANSCRIPTIONAL REGULATOR, ARSR FAMILY"/>
    <property type="match status" value="1"/>
</dbReference>
<dbReference type="PANTHER" id="PTHR33154:SF18">
    <property type="entry name" value="ARSENICAL RESISTANCE OPERON REPRESSOR"/>
    <property type="match status" value="1"/>
</dbReference>
<dbReference type="RefSeq" id="WP_017052875.1">
    <property type="nucleotide sequence ID" value="NZ_AJYW02000300.1"/>
</dbReference>
<dbReference type="GO" id="GO:0003700">
    <property type="term" value="F:DNA-binding transcription factor activity"/>
    <property type="evidence" value="ECO:0007669"/>
    <property type="project" value="InterPro"/>
</dbReference>
<dbReference type="GO" id="GO:0003677">
    <property type="term" value="F:DNA binding"/>
    <property type="evidence" value="ECO:0007669"/>
    <property type="project" value="UniProtKB-KW"/>
</dbReference>
<comment type="caution">
    <text evidence="6">The sequence shown here is derived from an EMBL/GenBank/DDBJ whole genome shotgun (WGS) entry which is preliminary data.</text>
</comment>
<dbReference type="PROSITE" id="PS50987">
    <property type="entry name" value="HTH_ARSR_2"/>
    <property type="match status" value="1"/>
</dbReference>
<dbReference type="InterPro" id="IPR011991">
    <property type="entry name" value="ArsR-like_HTH"/>
</dbReference>
<dbReference type="InterPro" id="IPR036388">
    <property type="entry name" value="WH-like_DNA-bd_sf"/>
</dbReference>
<dbReference type="InterPro" id="IPR001845">
    <property type="entry name" value="HTH_ArsR_DNA-bd_dom"/>
</dbReference>
<organism evidence="6 7">
    <name type="scientific">Vibrio genomosp. F6 str. FF-238</name>
    <dbReference type="NCBI Taxonomy" id="1191298"/>
    <lineage>
        <taxon>Bacteria</taxon>
        <taxon>Pseudomonadati</taxon>
        <taxon>Pseudomonadota</taxon>
        <taxon>Gammaproteobacteria</taxon>
        <taxon>Vibrionales</taxon>
        <taxon>Vibrionaceae</taxon>
        <taxon>Vibrio</taxon>
    </lineage>
</organism>
<dbReference type="Proteomes" id="UP000094165">
    <property type="component" value="Unassembled WGS sequence"/>
</dbReference>
<dbReference type="Gene3D" id="1.10.10.10">
    <property type="entry name" value="Winged helix-like DNA-binding domain superfamily/Winged helix DNA-binding domain"/>
    <property type="match status" value="1"/>
</dbReference>
<dbReference type="CDD" id="cd00090">
    <property type="entry name" value="HTH_ARSR"/>
    <property type="match status" value="1"/>
</dbReference>
<accession>A0A1E5CMJ3</accession>
<protein>
    <submittedName>
        <fullName evidence="6">Transcriptional regulator</fullName>
    </submittedName>
</protein>